<feature type="domain" description="Serine aminopeptidase S33" evidence="2">
    <location>
        <begin position="33"/>
        <end position="152"/>
    </location>
</feature>
<evidence type="ECO:0000313" key="4">
    <source>
        <dbReference type="Proteomes" id="UP000235116"/>
    </source>
</evidence>
<dbReference type="InterPro" id="IPR022742">
    <property type="entry name" value="Hydrolase_4"/>
</dbReference>
<dbReference type="OrthoDB" id="5758827at2"/>
<accession>A0A2K9LQS7</accession>
<dbReference type="PANTHER" id="PTHR11005">
    <property type="entry name" value="LYSOSOMAL ACID LIPASE-RELATED"/>
    <property type="match status" value="1"/>
</dbReference>
<evidence type="ECO:0000256" key="1">
    <source>
        <dbReference type="SAM" id="MobiDB-lite"/>
    </source>
</evidence>
<protein>
    <recommendedName>
        <fullName evidence="2">Serine aminopeptidase S33 domain-containing protein</fullName>
    </recommendedName>
</protein>
<dbReference type="EMBL" id="CP022684">
    <property type="protein sequence ID" value="AUM14678.1"/>
    <property type="molecule type" value="Genomic_DNA"/>
</dbReference>
<dbReference type="AlphaFoldDB" id="A0A2K9LQS7"/>
<sequence length="327" mass="36424">MSVRTIEQSLMVPLPGGQQLHLRRLTDNPDAPAVLLLHGLLEDGTIFYSRQGKGLAHFLAGQGFDTYIPDLRGKGRSWPPVSGWATYRVGDAINQDIPAILETIQNVKGSFPEFWITHAWGGVLASSFLARYPFYRSSLNGLINFGSHRVAQQRSLSRLIWVDGLWGWLGALVARFKGYIPGRGLGIGAQNEFLGIQQDSLNWLHGQDWVDPEDHFNYGEALSHGLSYPPALYFSSSSDLAHCSAEDVKGFMREIGHHNGRLVVLGQNLGNRHNYSQISMLTHPDAVHDHFPFMINWMSEMNRLREEATSGDDPKPKNQGHSAESGK</sequence>
<proteinExistence type="predicted"/>
<name>A0A2K9LQS7_9GAMM</name>
<dbReference type="KEGG" id="kak:Kalk_20580"/>
<dbReference type="InterPro" id="IPR029058">
    <property type="entry name" value="AB_hydrolase_fold"/>
</dbReference>
<dbReference type="Proteomes" id="UP000235116">
    <property type="component" value="Chromosome"/>
</dbReference>
<gene>
    <name evidence="3" type="ORF">Kalk_20580</name>
</gene>
<dbReference type="Gene3D" id="3.40.50.1820">
    <property type="entry name" value="alpha/beta hydrolase"/>
    <property type="match status" value="1"/>
</dbReference>
<evidence type="ECO:0000259" key="2">
    <source>
        <dbReference type="Pfam" id="PF12146"/>
    </source>
</evidence>
<evidence type="ECO:0000313" key="3">
    <source>
        <dbReference type="EMBL" id="AUM14678.1"/>
    </source>
</evidence>
<organism evidence="3 4">
    <name type="scientific">Ketobacter alkanivorans</name>
    <dbReference type="NCBI Taxonomy" id="1917421"/>
    <lineage>
        <taxon>Bacteria</taxon>
        <taxon>Pseudomonadati</taxon>
        <taxon>Pseudomonadota</taxon>
        <taxon>Gammaproteobacteria</taxon>
        <taxon>Pseudomonadales</taxon>
        <taxon>Ketobacteraceae</taxon>
        <taxon>Ketobacter</taxon>
    </lineage>
</organism>
<feature type="compositionally biased region" description="Basic and acidic residues" evidence="1">
    <location>
        <begin position="306"/>
        <end position="316"/>
    </location>
</feature>
<dbReference type="RefSeq" id="WP_101896051.1">
    <property type="nucleotide sequence ID" value="NZ_CP022684.1"/>
</dbReference>
<reference evidence="4" key="1">
    <citation type="submission" date="2017-08" db="EMBL/GenBank/DDBJ databases">
        <title>Direct submision.</title>
        <authorList>
            <person name="Kim S.-J."/>
            <person name="Rhee S.-K."/>
        </authorList>
    </citation>
    <scope>NUCLEOTIDE SEQUENCE [LARGE SCALE GENOMIC DNA]</scope>
    <source>
        <strain evidence="4">GI5</strain>
    </source>
</reference>
<dbReference type="Pfam" id="PF12146">
    <property type="entry name" value="Hydrolase_4"/>
    <property type="match status" value="1"/>
</dbReference>
<feature type="region of interest" description="Disordered" evidence="1">
    <location>
        <begin position="306"/>
        <end position="327"/>
    </location>
</feature>
<keyword evidence="4" id="KW-1185">Reference proteome</keyword>
<dbReference type="SUPFAM" id="SSF53474">
    <property type="entry name" value="alpha/beta-Hydrolases"/>
    <property type="match status" value="1"/>
</dbReference>